<proteinExistence type="predicted"/>
<dbReference type="Proteomes" id="UP001165289">
    <property type="component" value="Unassembled WGS sequence"/>
</dbReference>
<feature type="region of interest" description="Disordered" evidence="1">
    <location>
        <begin position="49"/>
        <end position="81"/>
    </location>
</feature>
<reference evidence="2 3" key="1">
    <citation type="journal article" date="2023" name="BMC Biol.">
        <title>The compact genome of the sponge Oopsacas minuta (Hexactinellida) is lacking key metazoan core genes.</title>
        <authorList>
            <person name="Santini S."/>
            <person name="Schenkelaars Q."/>
            <person name="Jourda C."/>
            <person name="Duchesne M."/>
            <person name="Belahbib H."/>
            <person name="Rocher C."/>
            <person name="Selva M."/>
            <person name="Riesgo A."/>
            <person name="Vervoort M."/>
            <person name="Leys S.P."/>
            <person name="Kodjabachian L."/>
            <person name="Le Bivic A."/>
            <person name="Borchiellini C."/>
            <person name="Claverie J.M."/>
            <person name="Renard E."/>
        </authorList>
    </citation>
    <scope>NUCLEOTIDE SEQUENCE [LARGE SCALE GENOMIC DNA]</scope>
    <source>
        <strain evidence="2">SPO-2</strain>
    </source>
</reference>
<gene>
    <name evidence="2" type="ORF">LOD99_7500</name>
</gene>
<evidence type="ECO:0000313" key="2">
    <source>
        <dbReference type="EMBL" id="KAI6652486.1"/>
    </source>
</evidence>
<keyword evidence="3" id="KW-1185">Reference proteome</keyword>
<evidence type="ECO:0000313" key="3">
    <source>
        <dbReference type="Proteomes" id="UP001165289"/>
    </source>
</evidence>
<name>A0AAV7JV12_9METZ</name>
<protein>
    <submittedName>
        <fullName evidence="2">Uncharacterized protein</fullName>
    </submittedName>
</protein>
<accession>A0AAV7JV12</accession>
<dbReference type="EMBL" id="JAKMXF010000299">
    <property type="protein sequence ID" value="KAI6652486.1"/>
    <property type="molecule type" value="Genomic_DNA"/>
</dbReference>
<organism evidence="2 3">
    <name type="scientific">Oopsacas minuta</name>
    <dbReference type="NCBI Taxonomy" id="111878"/>
    <lineage>
        <taxon>Eukaryota</taxon>
        <taxon>Metazoa</taxon>
        <taxon>Porifera</taxon>
        <taxon>Hexactinellida</taxon>
        <taxon>Hexasterophora</taxon>
        <taxon>Lyssacinosida</taxon>
        <taxon>Leucopsacidae</taxon>
        <taxon>Oopsacas</taxon>
    </lineage>
</organism>
<evidence type="ECO:0000256" key="1">
    <source>
        <dbReference type="SAM" id="MobiDB-lite"/>
    </source>
</evidence>
<dbReference type="AlphaFoldDB" id="A0AAV7JV12"/>
<comment type="caution">
    <text evidence="2">The sequence shown here is derived from an EMBL/GenBank/DDBJ whole genome shotgun (WGS) entry which is preliminary data.</text>
</comment>
<sequence>MTSFEAVYGRPPFFGLATLNVPKEHWDVINNEDDLNNFQPTSVADPISASVDELSESSNLSENEVPTYTEEYPNEPQSPYLSKFPPISDDYEFSISDTVWHNCRWYRI</sequence>